<dbReference type="Proteomes" id="UP000001635">
    <property type="component" value="Chromosome"/>
</dbReference>
<feature type="transmembrane region" description="Helical" evidence="1">
    <location>
        <begin position="157"/>
        <end position="183"/>
    </location>
</feature>
<keyword evidence="1" id="KW-0472">Membrane</keyword>
<evidence type="ECO:0000313" key="3">
    <source>
        <dbReference type="Proteomes" id="UP000001635"/>
    </source>
</evidence>
<name>G0J4N9_CYCMS</name>
<keyword evidence="1" id="KW-0812">Transmembrane</keyword>
<sequence length="300" mass="34900">MDRIIKLSYLLVFLIIPFSFVQGQDVHVEGYFLQDSAKLGERVGYVLKSSYPSELPIIFPDSTYDFGDFEFLDKQIFTSFTEDSITLDSAVYWISNFSLDSIQAFKIPVYEVLNYDSISHYPQPASLALTLTIEEIPEELVFEQNNSYLNIPQAFNYPYLIIGIVAVVILVVLAILLFGKGLIKRWKAYRERKKWNKFESQWESSMQQLINQPGIQEADELLGLWKNYLENLTEQPYKEWTSTEIAEHLNKPEIIKDFRKIELIIYANRVDDNIREACDNLLKVSVGLLEEKIDKILNHD</sequence>
<dbReference type="OrthoDB" id="848790at2"/>
<keyword evidence="3" id="KW-1185">Reference proteome</keyword>
<dbReference type="eggNOG" id="ENOG5032ISF">
    <property type="taxonomic scope" value="Bacteria"/>
</dbReference>
<dbReference type="AlphaFoldDB" id="G0J4N9"/>
<dbReference type="EMBL" id="CP002955">
    <property type="protein sequence ID" value="AEL24704.1"/>
    <property type="molecule type" value="Genomic_DNA"/>
</dbReference>
<proteinExistence type="predicted"/>
<reference evidence="3" key="1">
    <citation type="submission" date="2011-07" db="EMBL/GenBank/DDBJ databases">
        <title>The complete genome of Cyclobacterium marinum DSM 745.</title>
        <authorList>
            <person name="Lucas S."/>
            <person name="Han J."/>
            <person name="Lapidus A."/>
            <person name="Bruce D."/>
            <person name="Goodwin L."/>
            <person name="Pitluck S."/>
            <person name="Peters L."/>
            <person name="Kyrpides N."/>
            <person name="Mavromatis K."/>
            <person name="Ivanova N."/>
            <person name="Ovchinnikova G."/>
            <person name="Chertkov O."/>
            <person name="Detter J.C."/>
            <person name="Tapia R."/>
            <person name="Han C."/>
            <person name="Land M."/>
            <person name="Hauser L."/>
            <person name="Markowitz V."/>
            <person name="Cheng J.-F."/>
            <person name="Hugenholtz P."/>
            <person name="Woyke T."/>
            <person name="Wu D."/>
            <person name="Tindall B."/>
            <person name="Schuetze A."/>
            <person name="Brambilla E."/>
            <person name="Klenk H.-P."/>
            <person name="Eisen J.A."/>
        </authorList>
    </citation>
    <scope>NUCLEOTIDE SEQUENCE [LARGE SCALE GENOMIC DNA]</scope>
    <source>
        <strain evidence="3">ATCC 25205 / DSM 745 / LMG 13164 / NCIMB 1802</strain>
    </source>
</reference>
<evidence type="ECO:0000313" key="2">
    <source>
        <dbReference type="EMBL" id="AEL24704.1"/>
    </source>
</evidence>
<gene>
    <name evidence="2" type="ordered locus">Cycma_0932</name>
</gene>
<evidence type="ECO:0000256" key="1">
    <source>
        <dbReference type="SAM" id="Phobius"/>
    </source>
</evidence>
<dbReference type="STRING" id="880070.Cycma_0932"/>
<dbReference type="KEGG" id="cmr:Cycma_0932"/>
<dbReference type="RefSeq" id="WP_014019001.1">
    <property type="nucleotide sequence ID" value="NC_015914.1"/>
</dbReference>
<protein>
    <submittedName>
        <fullName evidence="2">Uncharacterized protein</fullName>
    </submittedName>
</protein>
<dbReference type="HOGENOM" id="CLU_068234_0_0_10"/>
<accession>G0J4N9</accession>
<organism evidence="2 3">
    <name type="scientific">Cyclobacterium marinum (strain ATCC 25205 / DSM 745 / LMG 13164 / NCIMB 1802)</name>
    <name type="common">Flectobacillus marinus</name>
    <dbReference type="NCBI Taxonomy" id="880070"/>
    <lineage>
        <taxon>Bacteria</taxon>
        <taxon>Pseudomonadati</taxon>
        <taxon>Bacteroidota</taxon>
        <taxon>Cytophagia</taxon>
        <taxon>Cytophagales</taxon>
        <taxon>Cyclobacteriaceae</taxon>
        <taxon>Cyclobacterium</taxon>
    </lineage>
</organism>
<keyword evidence="1" id="KW-1133">Transmembrane helix</keyword>